<dbReference type="Proteomes" id="UP000821865">
    <property type="component" value="Chromosome 4"/>
</dbReference>
<name>A0ACB8CUJ7_DERSI</name>
<proteinExistence type="predicted"/>
<accession>A0ACB8CUJ7</accession>
<sequence length="108" mass="11755">MSVVYRCTPYKGSPDACTNCHRPGHRYDVCLHPKSGLCPRCGDKHEPQDLPSCIPICILCGGEHLKGTGSCKARNATDKRRSSPPQKTKCPTKEDFPPLSTTLPSTST</sequence>
<comment type="caution">
    <text evidence="1">The sequence shown here is derived from an EMBL/GenBank/DDBJ whole genome shotgun (WGS) entry which is preliminary data.</text>
</comment>
<organism evidence="1 2">
    <name type="scientific">Dermacentor silvarum</name>
    <name type="common">Tick</name>
    <dbReference type="NCBI Taxonomy" id="543639"/>
    <lineage>
        <taxon>Eukaryota</taxon>
        <taxon>Metazoa</taxon>
        <taxon>Ecdysozoa</taxon>
        <taxon>Arthropoda</taxon>
        <taxon>Chelicerata</taxon>
        <taxon>Arachnida</taxon>
        <taxon>Acari</taxon>
        <taxon>Parasitiformes</taxon>
        <taxon>Ixodida</taxon>
        <taxon>Ixodoidea</taxon>
        <taxon>Ixodidae</taxon>
        <taxon>Rhipicephalinae</taxon>
        <taxon>Dermacentor</taxon>
    </lineage>
</organism>
<keyword evidence="2" id="KW-1185">Reference proteome</keyword>
<dbReference type="EMBL" id="CM023473">
    <property type="protein sequence ID" value="KAH7952834.1"/>
    <property type="molecule type" value="Genomic_DNA"/>
</dbReference>
<protein>
    <submittedName>
        <fullName evidence="1">Uncharacterized protein</fullName>
    </submittedName>
</protein>
<reference evidence="1" key="1">
    <citation type="submission" date="2020-05" db="EMBL/GenBank/DDBJ databases">
        <title>Large-scale comparative analyses of tick genomes elucidate their genetic diversity and vector capacities.</title>
        <authorList>
            <person name="Jia N."/>
            <person name="Wang J."/>
            <person name="Shi W."/>
            <person name="Du L."/>
            <person name="Sun Y."/>
            <person name="Zhan W."/>
            <person name="Jiang J."/>
            <person name="Wang Q."/>
            <person name="Zhang B."/>
            <person name="Ji P."/>
            <person name="Sakyi L.B."/>
            <person name="Cui X."/>
            <person name="Yuan T."/>
            <person name="Jiang B."/>
            <person name="Yang W."/>
            <person name="Lam T.T.-Y."/>
            <person name="Chang Q."/>
            <person name="Ding S."/>
            <person name="Wang X."/>
            <person name="Zhu J."/>
            <person name="Ruan X."/>
            <person name="Zhao L."/>
            <person name="Wei J."/>
            <person name="Que T."/>
            <person name="Du C."/>
            <person name="Cheng J."/>
            <person name="Dai P."/>
            <person name="Han X."/>
            <person name="Huang E."/>
            <person name="Gao Y."/>
            <person name="Liu J."/>
            <person name="Shao H."/>
            <person name="Ye R."/>
            <person name="Li L."/>
            <person name="Wei W."/>
            <person name="Wang X."/>
            <person name="Wang C."/>
            <person name="Yang T."/>
            <person name="Huo Q."/>
            <person name="Li W."/>
            <person name="Guo W."/>
            <person name="Chen H."/>
            <person name="Zhou L."/>
            <person name="Ni X."/>
            <person name="Tian J."/>
            <person name="Zhou Y."/>
            <person name="Sheng Y."/>
            <person name="Liu T."/>
            <person name="Pan Y."/>
            <person name="Xia L."/>
            <person name="Li J."/>
            <person name="Zhao F."/>
            <person name="Cao W."/>
        </authorList>
    </citation>
    <scope>NUCLEOTIDE SEQUENCE</scope>
    <source>
        <strain evidence="1">Dsil-2018</strain>
    </source>
</reference>
<gene>
    <name evidence="1" type="ORF">HPB49_001738</name>
</gene>
<evidence type="ECO:0000313" key="1">
    <source>
        <dbReference type="EMBL" id="KAH7952834.1"/>
    </source>
</evidence>
<evidence type="ECO:0000313" key="2">
    <source>
        <dbReference type="Proteomes" id="UP000821865"/>
    </source>
</evidence>